<comment type="caution">
    <text evidence="3">The sequence shown here is derived from an EMBL/GenBank/DDBJ whole genome shotgun (WGS) entry which is preliminary data.</text>
</comment>
<keyword evidence="1" id="KW-0433">Leucine-rich repeat</keyword>
<dbReference type="PANTHER" id="PTHR45617">
    <property type="entry name" value="LEUCINE RICH REPEAT FAMILY PROTEIN"/>
    <property type="match status" value="1"/>
</dbReference>
<proteinExistence type="predicted"/>
<dbReference type="InterPro" id="IPR001611">
    <property type="entry name" value="Leu-rich_rpt"/>
</dbReference>
<dbReference type="EMBL" id="JASPKY010000682">
    <property type="protein sequence ID" value="KAK9686841.1"/>
    <property type="molecule type" value="Genomic_DNA"/>
</dbReference>
<dbReference type="Pfam" id="PF13855">
    <property type="entry name" value="LRR_8"/>
    <property type="match status" value="2"/>
</dbReference>
<keyword evidence="2" id="KW-0677">Repeat</keyword>
<dbReference type="Pfam" id="PF00560">
    <property type="entry name" value="LRR_1"/>
    <property type="match status" value="1"/>
</dbReference>
<evidence type="ECO:0000256" key="2">
    <source>
        <dbReference type="ARBA" id="ARBA00022737"/>
    </source>
</evidence>
<dbReference type="Gene3D" id="3.80.10.10">
    <property type="entry name" value="Ribonuclease Inhibitor"/>
    <property type="match status" value="1"/>
</dbReference>
<evidence type="ECO:0000313" key="4">
    <source>
        <dbReference type="Proteomes" id="UP001458880"/>
    </source>
</evidence>
<dbReference type="AlphaFoldDB" id="A0AAW1IBX6"/>
<name>A0AAW1IBX6_POPJA</name>
<dbReference type="InterPro" id="IPR003591">
    <property type="entry name" value="Leu-rich_rpt_typical-subtyp"/>
</dbReference>
<dbReference type="Proteomes" id="UP001458880">
    <property type="component" value="Unassembled WGS sequence"/>
</dbReference>
<dbReference type="SUPFAM" id="SSF52058">
    <property type="entry name" value="L domain-like"/>
    <property type="match status" value="1"/>
</dbReference>
<organism evidence="3 4">
    <name type="scientific">Popillia japonica</name>
    <name type="common">Japanese beetle</name>
    <dbReference type="NCBI Taxonomy" id="7064"/>
    <lineage>
        <taxon>Eukaryota</taxon>
        <taxon>Metazoa</taxon>
        <taxon>Ecdysozoa</taxon>
        <taxon>Arthropoda</taxon>
        <taxon>Hexapoda</taxon>
        <taxon>Insecta</taxon>
        <taxon>Pterygota</taxon>
        <taxon>Neoptera</taxon>
        <taxon>Endopterygota</taxon>
        <taxon>Coleoptera</taxon>
        <taxon>Polyphaga</taxon>
        <taxon>Scarabaeiformia</taxon>
        <taxon>Scarabaeidae</taxon>
        <taxon>Rutelinae</taxon>
        <taxon>Popillia</taxon>
    </lineage>
</organism>
<accession>A0AAW1IBX6</accession>
<evidence type="ECO:0000313" key="3">
    <source>
        <dbReference type="EMBL" id="KAK9686841.1"/>
    </source>
</evidence>
<dbReference type="PRINTS" id="PR00019">
    <property type="entry name" value="LEURICHRPT"/>
</dbReference>
<sequence>MSTASLVSPRLHTVDLSNNSISNIEPNPFHNLNTLIMSHNEIVNASNLIAYCVDLEKLDLSYNFIRTMELTNSCLSLLELRVPHNELTTFRVSSEVPLHLRSLYLSSNKLRDITSKNFQNLKDLSTLDLSCNPILYENNSAANLFQNTIQLEYLNLSSTAMQKLTLGIFTKLYKLVELDSKLYKLVELDLSHNDLSYLPKGIFHDTKISLKIYRIYQKEYSTIPRV</sequence>
<keyword evidence="4" id="KW-1185">Reference proteome</keyword>
<dbReference type="InterPro" id="IPR032675">
    <property type="entry name" value="LRR_dom_sf"/>
</dbReference>
<protein>
    <submittedName>
        <fullName evidence="3">Leucine rich repeat</fullName>
    </submittedName>
</protein>
<dbReference type="SMART" id="SM00369">
    <property type="entry name" value="LRR_TYP"/>
    <property type="match status" value="4"/>
</dbReference>
<dbReference type="PANTHER" id="PTHR45617:SF178">
    <property type="entry name" value="ASTROCYTIC LEUCINE-RICH REPEAT MOLECULE-RELATED"/>
    <property type="match status" value="1"/>
</dbReference>
<reference evidence="3 4" key="1">
    <citation type="journal article" date="2024" name="BMC Genomics">
        <title>De novo assembly and annotation of Popillia japonica's genome with initial clues to its potential as an invasive pest.</title>
        <authorList>
            <person name="Cucini C."/>
            <person name="Boschi S."/>
            <person name="Funari R."/>
            <person name="Cardaioli E."/>
            <person name="Iannotti N."/>
            <person name="Marturano G."/>
            <person name="Paoli F."/>
            <person name="Bruttini M."/>
            <person name="Carapelli A."/>
            <person name="Frati F."/>
            <person name="Nardi F."/>
        </authorList>
    </citation>
    <scope>NUCLEOTIDE SEQUENCE [LARGE SCALE GENOMIC DNA]</scope>
    <source>
        <strain evidence="3">DMR45628</strain>
    </source>
</reference>
<gene>
    <name evidence="3" type="ORF">QE152_g36891</name>
</gene>
<evidence type="ECO:0000256" key="1">
    <source>
        <dbReference type="ARBA" id="ARBA00022614"/>
    </source>
</evidence>
<dbReference type="PROSITE" id="PS51450">
    <property type="entry name" value="LRR"/>
    <property type="match status" value="4"/>
</dbReference>